<dbReference type="EMBL" id="JANBUJ010000432">
    <property type="protein sequence ID" value="KAJ2772058.1"/>
    <property type="molecule type" value="Genomic_DNA"/>
</dbReference>
<protein>
    <submittedName>
        <fullName evidence="1">Uncharacterized protein</fullName>
    </submittedName>
</protein>
<comment type="caution">
    <text evidence="1">The sequence shown here is derived from an EMBL/GenBank/DDBJ whole genome shotgun (WGS) entry which is preliminary data.</text>
</comment>
<name>A0ACC1K261_9FUNG</name>
<accession>A0ACC1K261</accession>
<keyword evidence="2" id="KW-1185">Reference proteome</keyword>
<evidence type="ECO:0000313" key="2">
    <source>
        <dbReference type="Proteomes" id="UP001140234"/>
    </source>
</evidence>
<gene>
    <name evidence="1" type="ORF">IWQ57_001930</name>
</gene>
<dbReference type="Proteomes" id="UP001140234">
    <property type="component" value="Unassembled WGS sequence"/>
</dbReference>
<organism evidence="1 2">
    <name type="scientific">Coemansia nantahalensis</name>
    <dbReference type="NCBI Taxonomy" id="2789366"/>
    <lineage>
        <taxon>Eukaryota</taxon>
        <taxon>Fungi</taxon>
        <taxon>Fungi incertae sedis</taxon>
        <taxon>Zoopagomycota</taxon>
        <taxon>Kickxellomycotina</taxon>
        <taxon>Kickxellomycetes</taxon>
        <taxon>Kickxellales</taxon>
        <taxon>Kickxellaceae</taxon>
        <taxon>Coemansia</taxon>
    </lineage>
</organism>
<sequence>MFIRPKAPVPEPYTRHTLLDLGYRIDPDDGKVRSIATGDLYNEGVDGKRAKELYQALVHPAEREVYRVMTEGELRMEPIAVPDRGQPHTYIYATPGALAKDRLVVLVVGHGTCGGVWAWSTLLKSGIHEGSVVDYVRACSERGLGVLVLNPNENIIAPDGRADTVYGYCGLAAAICGSETADEHVGYVWSNLLRDGAARSVAFVAYSAAGIAVAELLKHDFARFVGKTAGVAFIDSLHTTYGLGSGARSWLWRGAKHWMSSAEPMDRALANDNVGCPTVSAENATESRELTPAICRASVVDYIAACLDRGPIEDAAALGDGQGYPAAHDADQDSDRGSDVCDTGDIHEALDSLQTMPLQDGDWDVDAAAKAARPGGDEGDDRHYVGWD</sequence>
<reference evidence="1" key="1">
    <citation type="submission" date="2022-07" db="EMBL/GenBank/DDBJ databases">
        <title>Phylogenomic reconstructions and comparative analyses of Kickxellomycotina fungi.</title>
        <authorList>
            <person name="Reynolds N.K."/>
            <person name="Stajich J.E."/>
            <person name="Barry K."/>
            <person name="Grigoriev I.V."/>
            <person name="Crous P."/>
            <person name="Smith M.E."/>
        </authorList>
    </citation>
    <scope>NUCLEOTIDE SEQUENCE</scope>
    <source>
        <strain evidence="1">CBS 109366</strain>
    </source>
</reference>
<proteinExistence type="predicted"/>
<evidence type="ECO:0000313" key="1">
    <source>
        <dbReference type="EMBL" id="KAJ2772058.1"/>
    </source>
</evidence>